<sequence>AEYTKIWQYIYSTTHINSLSFIKCESEVVVCVGVCVVKPAGSTMNIGSKSKKRGVLPSRPEPPTVDQILEDIHGAAADDPVFSILEKTGQDSARPPDSDVDVRFLQCRQFLELNQRLQAARGRLPRQLEELLAAGERLRSVVAEVKGQTL</sequence>
<dbReference type="InterPro" id="IPR028227">
    <property type="entry name" value="UPF0449"/>
</dbReference>
<proteinExistence type="inferred from homology"/>
<feature type="non-terminal residue" evidence="2">
    <location>
        <position position="1"/>
    </location>
</feature>
<evidence type="ECO:0000313" key="2">
    <source>
        <dbReference type="EMBL" id="TDH08989.1"/>
    </source>
</evidence>
<organism evidence="2 3">
    <name type="scientific">Perca flavescens</name>
    <name type="common">American yellow perch</name>
    <name type="synonym">Morone flavescens</name>
    <dbReference type="NCBI Taxonomy" id="8167"/>
    <lineage>
        <taxon>Eukaryota</taxon>
        <taxon>Metazoa</taxon>
        <taxon>Chordata</taxon>
        <taxon>Craniata</taxon>
        <taxon>Vertebrata</taxon>
        <taxon>Euteleostomi</taxon>
        <taxon>Actinopterygii</taxon>
        <taxon>Neopterygii</taxon>
        <taxon>Teleostei</taxon>
        <taxon>Neoteleostei</taxon>
        <taxon>Acanthomorphata</taxon>
        <taxon>Eupercaria</taxon>
        <taxon>Perciformes</taxon>
        <taxon>Percoidei</taxon>
        <taxon>Percidae</taxon>
        <taxon>Percinae</taxon>
        <taxon>Perca</taxon>
    </lineage>
</organism>
<name>A0A484D162_PERFV</name>
<accession>A0A484D162</accession>
<comment type="caution">
    <text evidence="2">The sequence shown here is derived from an EMBL/GenBank/DDBJ whole genome shotgun (WGS) entry which is preliminary data.</text>
</comment>
<dbReference type="EMBL" id="SCKG01000009">
    <property type="protein sequence ID" value="TDH08989.1"/>
    <property type="molecule type" value="Genomic_DNA"/>
</dbReference>
<dbReference type="STRING" id="8167.A0A484D162"/>
<dbReference type="AlphaFoldDB" id="A0A484D162"/>
<dbReference type="PANTHER" id="PTHR34766">
    <property type="entry name" value="UPF0449 PROTEIN C19ORF25"/>
    <property type="match status" value="1"/>
</dbReference>
<dbReference type="Pfam" id="PF15136">
    <property type="entry name" value="UPF0449"/>
    <property type="match status" value="1"/>
</dbReference>
<reference evidence="2 3" key="1">
    <citation type="submission" date="2019-01" db="EMBL/GenBank/DDBJ databases">
        <title>A chromosome-scale genome assembly of the yellow perch, Perca flavescens.</title>
        <authorList>
            <person name="Feron R."/>
            <person name="Morvezen R."/>
            <person name="Bestin A."/>
            <person name="Haffray P."/>
            <person name="Klopp C."/>
            <person name="Zahm M."/>
            <person name="Cabau C."/>
            <person name="Roques C."/>
            <person name="Donnadieu C."/>
            <person name="Bouchez O."/>
            <person name="Christie M."/>
            <person name="Larson W."/>
            <person name="Guiguen Y."/>
        </authorList>
    </citation>
    <scope>NUCLEOTIDE SEQUENCE [LARGE SCALE GENOMIC DNA]</scope>
    <source>
        <strain evidence="2">YP-PL-M2</strain>
        <tissue evidence="2">Blood</tissue>
    </source>
</reference>
<protein>
    <submittedName>
        <fullName evidence="2">Uncharacterized protein</fullName>
    </submittedName>
</protein>
<dbReference type="Proteomes" id="UP000295070">
    <property type="component" value="Chromosome 9"/>
</dbReference>
<dbReference type="PANTHER" id="PTHR34766:SF1">
    <property type="entry name" value="UPF0449 PROTEIN C19ORF25"/>
    <property type="match status" value="1"/>
</dbReference>
<gene>
    <name evidence="2" type="ORF">EPR50_G00103650</name>
</gene>
<evidence type="ECO:0000256" key="1">
    <source>
        <dbReference type="ARBA" id="ARBA00006137"/>
    </source>
</evidence>
<evidence type="ECO:0000313" key="3">
    <source>
        <dbReference type="Proteomes" id="UP000295070"/>
    </source>
</evidence>
<comment type="similarity">
    <text evidence="1">Belongs to the UPF0449 family.</text>
</comment>
<keyword evidence="3" id="KW-1185">Reference proteome</keyword>